<feature type="transmembrane region" description="Helical" evidence="1">
    <location>
        <begin position="196"/>
        <end position="214"/>
    </location>
</feature>
<dbReference type="Proteomes" id="UP000179266">
    <property type="component" value="Unassembled WGS sequence"/>
</dbReference>
<evidence type="ECO:0000313" key="2">
    <source>
        <dbReference type="EMBL" id="OGL45427.1"/>
    </source>
</evidence>
<comment type="caution">
    <text evidence="2">The sequence shown here is derived from an EMBL/GenBank/DDBJ whole genome shotgun (WGS) entry which is preliminary data.</text>
</comment>
<evidence type="ECO:0000313" key="3">
    <source>
        <dbReference type="Proteomes" id="UP000179266"/>
    </source>
</evidence>
<keyword evidence="1" id="KW-0472">Membrane</keyword>
<feature type="transmembrane region" description="Helical" evidence="1">
    <location>
        <begin position="223"/>
        <end position="241"/>
    </location>
</feature>
<reference evidence="2 3" key="1">
    <citation type="journal article" date="2016" name="Nat. Commun.">
        <title>Thousands of microbial genomes shed light on interconnected biogeochemical processes in an aquifer system.</title>
        <authorList>
            <person name="Anantharaman K."/>
            <person name="Brown C.T."/>
            <person name="Hug L.A."/>
            <person name="Sharon I."/>
            <person name="Castelle C.J."/>
            <person name="Probst A.J."/>
            <person name="Thomas B.C."/>
            <person name="Singh A."/>
            <person name="Wilkins M.J."/>
            <person name="Karaoz U."/>
            <person name="Brodie E.L."/>
            <person name="Williams K.H."/>
            <person name="Hubbard S.S."/>
            <person name="Banfield J.F."/>
        </authorList>
    </citation>
    <scope>NUCLEOTIDE SEQUENCE [LARGE SCALE GENOMIC DNA]</scope>
</reference>
<dbReference type="AlphaFoldDB" id="A0A1F7RX49"/>
<dbReference type="EMBL" id="MGDD01000177">
    <property type="protein sequence ID" value="OGL45427.1"/>
    <property type="molecule type" value="Genomic_DNA"/>
</dbReference>
<sequence>MTVIILVLSPASITGLNKNSGFLEQWGKRMFPSTETPKIAGFILLNDESNQSLLGAALRFLSIAPTGNPDYQFVNYKEWTFKKIRLLVMIINITFLLILFYMIFCHQKSNDKFTEKHTELLFFTAFFPLILIMSPLSWITHYVYLFFPLIIICFEIMMYRNRIHSFILILIVPGTLILICPNLLNFSRILSRFLALSSRIQGCFILWGTVLFLFTRHKFCHRIAIVILAVSVVFSAILIIFPGEFQKYITVSTAEEIPSKKGISSTGAAVILRPDENVKIIGSFKNDTIKLLPGIKHSDLEPLTVKNNEIDFRNGSGRNFLFKGFGRFVDQYGIQCINEELVVIFFNDKRFNEMKFLFSAPISISNVGQKPVIELIQHIYFDQKNIKPELVHEQETNKLVITLNRFKLNAGIPVHMIRIYFNNNHRPLYLEKIKFSELPSTIDTGQE</sequence>
<name>A0A1F7RX49_9BACT</name>
<gene>
    <name evidence="2" type="ORF">A2161_03280</name>
</gene>
<accession>A0A1F7RX49</accession>
<proteinExistence type="predicted"/>
<keyword evidence="1" id="KW-1133">Transmembrane helix</keyword>
<organism evidence="2 3">
    <name type="scientific">Candidatus Schekmanbacteria bacterium RBG_13_48_7</name>
    <dbReference type="NCBI Taxonomy" id="1817878"/>
    <lineage>
        <taxon>Bacteria</taxon>
        <taxon>Candidatus Schekmaniibacteriota</taxon>
    </lineage>
</organism>
<evidence type="ECO:0000256" key="1">
    <source>
        <dbReference type="SAM" id="Phobius"/>
    </source>
</evidence>
<protein>
    <submittedName>
        <fullName evidence="2">Uncharacterized protein</fullName>
    </submittedName>
</protein>
<feature type="transmembrane region" description="Helical" evidence="1">
    <location>
        <begin position="117"/>
        <end position="136"/>
    </location>
</feature>
<feature type="transmembrane region" description="Helical" evidence="1">
    <location>
        <begin position="84"/>
        <end position="105"/>
    </location>
</feature>
<feature type="transmembrane region" description="Helical" evidence="1">
    <location>
        <begin position="166"/>
        <end position="184"/>
    </location>
</feature>
<keyword evidence="1" id="KW-0812">Transmembrane</keyword>